<protein>
    <submittedName>
        <fullName evidence="2">Uncharacterized protein YyaL</fullName>
    </submittedName>
</protein>
<dbReference type="Pfam" id="PF03190">
    <property type="entry name" value="Thioredox_DsbH"/>
    <property type="match status" value="1"/>
</dbReference>
<dbReference type="PANTHER" id="PTHR42899:SF1">
    <property type="entry name" value="SPERMATOGENESIS-ASSOCIATED PROTEIN 20"/>
    <property type="match status" value="1"/>
</dbReference>
<feature type="domain" description="Spermatogenesis-associated protein 20-like TRX" evidence="1">
    <location>
        <begin position="3"/>
        <end position="163"/>
    </location>
</feature>
<sequence>MSNRLAHATSPYLLQHKDNPVDWFEWGDEAFAEARERDVPVILSVGYSSCHWCHVMAHESFEDEATAAFMNERFVNVKVDREERPDVDRIYMDAVQAMTGRGGWPMTVFLTPDARPIFAGTYYPRVAMAGHPSFMDVMTGVLDAWTTNRDGALDQAAHITTTITQRNPAPAHLPTLGQLDQAVASLSQMFDRTNGGFGSAPKFPQAPTLEFLLRMAALFPDTDAGRSAVAMLTQMLTAMADGGIYDHLFGGFARYSVDARWVIPHFEKMLYDNALLARLYLRAWQVTGIDHFRDVARGVLDYLDSTMVDAAGGLHSAEDADSEGEEGKFAVWRWDELGAVLGDDRDLAAAIYGATTRGNFEGANNLHRLTDIGAVSSATGLTMSEISAAKQHIDDRLRAVRALRVPPGRDDKVVTAWNALALRAFAEAGAVLDEPRYTDRAIMIADFLLTEASPDGHLVRSWRGRPGHPAFADDLAATATGLYTLFATTGDERWFTSAESMVSTLRDEFTDPTGGFFATGSGSDDLIMRPRNTQDSPTPSDNSLALEALQMHIALTGDLEATGEFESTMASLAADALTHPAFGGYALAVWLTHLVGVKEVAVVGTEKDRDVLVRPVWGQFRPDVVLAIGDGSPSSVPLLEN</sequence>
<evidence type="ECO:0000313" key="2">
    <source>
        <dbReference type="EMBL" id="VAW06309.1"/>
    </source>
</evidence>
<dbReference type="SUPFAM" id="SSF48208">
    <property type="entry name" value="Six-hairpin glycosidases"/>
    <property type="match status" value="1"/>
</dbReference>
<dbReference type="InterPro" id="IPR004879">
    <property type="entry name" value="Ssp411-like_TRX"/>
</dbReference>
<reference evidence="2" key="1">
    <citation type="submission" date="2018-06" db="EMBL/GenBank/DDBJ databases">
        <authorList>
            <person name="Zhirakovskaya E."/>
        </authorList>
    </citation>
    <scope>NUCLEOTIDE SEQUENCE</scope>
</reference>
<dbReference type="PANTHER" id="PTHR42899">
    <property type="entry name" value="SPERMATOGENESIS-ASSOCIATED PROTEIN 20"/>
    <property type="match status" value="1"/>
</dbReference>
<dbReference type="InterPro" id="IPR036249">
    <property type="entry name" value="Thioredoxin-like_sf"/>
</dbReference>
<dbReference type="GO" id="GO:0005975">
    <property type="term" value="P:carbohydrate metabolic process"/>
    <property type="evidence" value="ECO:0007669"/>
    <property type="project" value="InterPro"/>
</dbReference>
<gene>
    <name evidence="2" type="ORF">MNBD_ACTINO01-719</name>
</gene>
<organism evidence="2">
    <name type="scientific">hydrothermal vent metagenome</name>
    <dbReference type="NCBI Taxonomy" id="652676"/>
    <lineage>
        <taxon>unclassified sequences</taxon>
        <taxon>metagenomes</taxon>
        <taxon>ecological metagenomes</taxon>
    </lineage>
</organism>
<dbReference type="AlphaFoldDB" id="A0A3B0T1T1"/>
<name>A0A3B0T1T1_9ZZZZ</name>
<feature type="non-terminal residue" evidence="2">
    <location>
        <position position="641"/>
    </location>
</feature>
<accession>A0A3B0T1T1</accession>
<proteinExistence type="predicted"/>
<evidence type="ECO:0000259" key="1">
    <source>
        <dbReference type="Pfam" id="PF03190"/>
    </source>
</evidence>
<dbReference type="PIRSF" id="PIRSF006402">
    <property type="entry name" value="UCP006402_thioredoxin"/>
    <property type="match status" value="1"/>
</dbReference>
<dbReference type="EMBL" id="UOEI01000464">
    <property type="protein sequence ID" value="VAW06309.1"/>
    <property type="molecule type" value="Genomic_DNA"/>
</dbReference>
<dbReference type="SUPFAM" id="SSF52833">
    <property type="entry name" value="Thioredoxin-like"/>
    <property type="match status" value="1"/>
</dbReference>
<dbReference type="InterPro" id="IPR024705">
    <property type="entry name" value="Ssp411"/>
</dbReference>
<dbReference type="Gene3D" id="3.40.30.10">
    <property type="entry name" value="Glutaredoxin"/>
    <property type="match status" value="1"/>
</dbReference>
<dbReference type="InterPro" id="IPR008928">
    <property type="entry name" value="6-hairpin_glycosidase_sf"/>
</dbReference>
<dbReference type="CDD" id="cd02955">
    <property type="entry name" value="SSP411"/>
    <property type="match status" value="1"/>
</dbReference>